<evidence type="ECO:0000313" key="2">
    <source>
        <dbReference type="Proteomes" id="UP000295182"/>
    </source>
</evidence>
<dbReference type="Proteomes" id="UP000295182">
    <property type="component" value="Unassembled WGS sequence"/>
</dbReference>
<evidence type="ECO:0000313" key="1">
    <source>
        <dbReference type="EMBL" id="TCP15459.1"/>
    </source>
</evidence>
<proteinExistence type="predicted"/>
<dbReference type="AlphaFoldDB" id="A0A4R2N4R1"/>
<dbReference type="EMBL" id="SLXH01000024">
    <property type="protein sequence ID" value="TCP15459.1"/>
    <property type="molecule type" value="Genomic_DNA"/>
</dbReference>
<organism evidence="1 2">
    <name type="scientific">Simplicispira metamorpha</name>
    <dbReference type="NCBI Taxonomy" id="80881"/>
    <lineage>
        <taxon>Bacteria</taxon>
        <taxon>Pseudomonadati</taxon>
        <taxon>Pseudomonadota</taxon>
        <taxon>Betaproteobacteria</taxon>
        <taxon>Burkholderiales</taxon>
        <taxon>Comamonadaceae</taxon>
        <taxon>Simplicispira</taxon>
    </lineage>
</organism>
<dbReference type="InterPro" id="IPR012349">
    <property type="entry name" value="Split_barrel_FMN-bd"/>
</dbReference>
<protein>
    <submittedName>
        <fullName evidence="1">PaiB family negative transcriptional regulator</fullName>
    </submittedName>
</protein>
<dbReference type="InterPro" id="IPR007396">
    <property type="entry name" value="TR_PAI2-type"/>
</dbReference>
<name>A0A4R2N4R1_9BURK</name>
<dbReference type="PANTHER" id="PTHR35802">
    <property type="entry name" value="PROTEASE SYNTHASE AND SPORULATION PROTEIN PAI 2"/>
    <property type="match status" value="1"/>
</dbReference>
<dbReference type="PIRSF" id="PIRSF010372">
    <property type="entry name" value="PaiB"/>
    <property type="match status" value="1"/>
</dbReference>
<sequence length="218" mass="24246">MYNPAHFAVTDQAALYDLIRHAPLGMLVTHGPDGLDANHIPWELQQGPEGTDRLIGHMARANPLCQQLQQGGDVLVVFRAEQGYISPNWYPSKHATHRQVPTWNYRVVHVHGRVALRDDEKFVRGVVGRLTRTHEQQAQAMAPHPAGAWKMGDAEPAYLQQMLSAIVGLEVEIVRLEGKFKLGQNRSAEDREGAADWLDKGQQTQLAACMRLANPATP</sequence>
<dbReference type="PANTHER" id="PTHR35802:SF1">
    <property type="entry name" value="PROTEASE SYNTHASE AND SPORULATION PROTEIN PAI 2"/>
    <property type="match status" value="1"/>
</dbReference>
<gene>
    <name evidence="1" type="ORF">EV674_12446</name>
</gene>
<dbReference type="SUPFAM" id="SSF50475">
    <property type="entry name" value="FMN-binding split barrel"/>
    <property type="match status" value="1"/>
</dbReference>
<dbReference type="Gene3D" id="2.30.110.10">
    <property type="entry name" value="Electron Transport, Fmn-binding Protein, Chain A"/>
    <property type="match status" value="1"/>
</dbReference>
<dbReference type="Pfam" id="PF04299">
    <property type="entry name" value="FMN_bind_2"/>
    <property type="match status" value="1"/>
</dbReference>
<accession>A0A4R2N4R1</accession>
<comment type="caution">
    <text evidence="1">The sequence shown here is derived from an EMBL/GenBank/DDBJ whole genome shotgun (WGS) entry which is preliminary data.</text>
</comment>
<reference evidence="1 2" key="1">
    <citation type="submission" date="2019-03" db="EMBL/GenBank/DDBJ databases">
        <title>Genomic Encyclopedia of Type Strains, Phase IV (KMG-IV): sequencing the most valuable type-strain genomes for metagenomic binning, comparative biology and taxonomic classification.</title>
        <authorList>
            <person name="Goeker M."/>
        </authorList>
    </citation>
    <scope>NUCLEOTIDE SEQUENCE [LARGE SCALE GENOMIC DNA]</scope>
    <source>
        <strain evidence="1 2">DSM 1837</strain>
    </source>
</reference>
<keyword evidence="2" id="KW-1185">Reference proteome</keyword>
<dbReference type="OrthoDB" id="9794948at2"/>
<dbReference type="RefSeq" id="WP_119013703.1">
    <property type="nucleotide sequence ID" value="NZ_QXNC01000021.1"/>
</dbReference>